<evidence type="ECO:0000313" key="1">
    <source>
        <dbReference type="EMBL" id="GDZ94292.1"/>
    </source>
</evidence>
<dbReference type="EMBL" id="BJCD01000042">
    <property type="protein sequence ID" value="GDZ94292.1"/>
    <property type="molecule type" value="Genomic_DNA"/>
</dbReference>
<proteinExistence type="predicted"/>
<protein>
    <recommendedName>
        <fullName evidence="3">Double-GTPase 2 domain-containing protein</fullName>
    </recommendedName>
</protein>
<reference evidence="2" key="1">
    <citation type="submission" date="2019-02" db="EMBL/GenBank/DDBJ databases">
        <title>Draft genome sequence of Planktothrix agardhii NIES-905.</title>
        <authorList>
            <person name="Yamaguchi H."/>
            <person name="Suzuki S."/>
            <person name="Kawachi M."/>
        </authorList>
    </citation>
    <scope>NUCLEOTIDE SEQUENCE [LARGE SCALE GENOMIC DNA]</scope>
    <source>
        <strain evidence="2">CCAP 1459/11A</strain>
    </source>
</reference>
<evidence type="ECO:0000313" key="2">
    <source>
        <dbReference type="Proteomes" id="UP000299794"/>
    </source>
</evidence>
<dbReference type="AlphaFoldDB" id="A0A4P5ZLT0"/>
<organism evidence="1 2">
    <name type="scientific">Planktothrix agardhii CCAP 1459/11A</name>
    <dbReference type="NCBI Taxonomy" id="282420"/>
    <lineage>
        <taxon>Bacteria</taxon>
        <taxon>Bacillati</taxon>
        <taxon>Cyanobacteriota</taxon>
        <taxon>Cyanophyceae</taxon>
        <taxon>Oscillatoriophycideae</taxon>
        <taxon>Oscillatoriales</taxon>
        <taxon>Microcoleaceae</taxon>
        <taxon>Planktothrix</taxon>
    </lineage>
</organism>
<name>A0A4P5ZLT0_PLAAG</name>
<comment type="caution">
    <text evidence="1">The sequence shown here is derived from an EMBL/GenBank/DDBJ whole genome shotgun (WGS) entry which is preliminary data.</text>
</comment>
<dbReference type="RefSeq" id="WP_141294440.1">
    <property type="nucleotide sequence ID" value="NZ_BJCD01000042.1"/>
</dbReference>
<dbReference type="Proteomes" id="UP000299794">
    <property type="component" value="Unassembled WGS sequence"/>
</dbReference>
<sequence>MSQEIKITMLGARAVGKTSLLTAMYDQFENTIGQTNLQLIPDLKSNAILQEKLGQLKSLVDEFEATGGIPPDTIGVKSFIFDLGKKGGKPSIRLNFQDYCGDYLNHNAKLSDLEKVQNLINESVIILITIDAPALMEAKGQYNDLINKPLQIKNILAKAFQELKEPRLVILVPIKCETYLQNAKSTQELLRRVKDEYANLLGFLSSERLLPWVVTVVTPVQTVGKVVFSHIDVIQEGGRKYPHFKFHKNYIHAKYSPKDCEQPFRYILGFLLKQEINRLNYHWGPFSFIRSWFNLDREIKEAAQNVVKGCKTNPQDGFAILQGKQYL</sequence>
<gene>
    <name evidence="1" type="ORF">PA905_22460</name>
</gene>
<accession>A0A4P5ZLT0</accession>
<evidence type="ECO:0008006" key="3">
    <source>
        <dbReference type="Google" id="ProtNLM"/>
    </source>
</evidence>